<organism evidence="3 4">
    <name type="scientific">Paramagnetospirillum caucaseum</name>
    <dbReference type="NCBI Taxonomy" id="1244869"/>
    <lineage>
        <taxon>Bacteria</taxon>
        <taxon>Pseudomonadati</taxon>
        <taxon>Pseudomonadota</taxon>
        <taxon>Alphaproteobacteria</taxon>
        <taxon>Rhodospirillales</taxon>
        <taxon>Magnetospirillaceae</taxon>
        <taxon>Paramagnetospirillum</taxon>
    </lineage>
</organism>
<feature type="transmembrane region" description="Helical" evidence="1">
    <location>
        <begin position="148"/>
        <end position="165"/>
    </location>
</feature>
<keyword evidence="2" id="KW-0732">Signal</keyword>
<dbReference type="AlphaFoldDB" id="M3AA44"/>
<evidence type="ECO:0000313" key="3">
    <source>
        <dbReference type="EMBL" id="EME69379.1"/>
    </source>
</evidence>
<dbReference type="eggNOG" id="COG0310">
    <property type="taxonomic scope" value="Bacteria"/>
</dbReference>
<dbReference type="STRING" id="1244869.H261_13424"/>
<dbReference type="EMBL" id="AONQ01000035">
    <property type="protein sequence ID" value="EME69379.1"/>
    <property type="molecule type" value="Genomic_DNA"/>
</dbReference>
<evidence type="ECO:0000313" key="4">
    <source>
        <dbReference type="Proteomes" id="UP000011744"/>
    </source>
</evidence>
<proteinExistence type="predicted"/>
<feature type="signal peptide" evidence="2">
    <location>
        <begin position="1"/>
        <end position="19"/>
    </location>
</feature>
<reference evidence="3 4" key="1">
    <citation type="journal article" date="2014" name="Genome Announc.">
        <title>Draft Genome Sequence of Magnetospirillum sp. Strain SO-1, a Freshwater Magnetotactic Bacterium Isolated from the Ol'khovka River, Russia.</title>
        <authorList>
            <person name="Grouzdev D.S."/>
            <person name="Dziuba M.V."/>
            <person name="Sukhacheva M.S."/>
            <person name="Mardanov A.V."/>
            <person name="Beletskiy A.V."/>
            <person name="Kuznetsov B.B."/>
            <person name="Skryabin K.G."/>
        </authorList>
    </citation>
    <scope>NUCLEOTIDE SEQUENCE [LARGE SCALE GENOMIC DNA]</scope>
    <source>
        <strain evidence="3 4">SO-1</strain>
    </source>
</reference>
<dbReference type="OrthoDB" id="8447011at2"/>
<keyword evidence="1" id="KW-0812">Transmembrane</keyword>
<accession>M3AA44</accession>
<dbReference type="RefSeq" id="WP_008618338.1">
    <property type="nucleotide sequence ID" value="NZ_AONQ01000035.1"/>
</dbReference>
<protein>
    <recommendedName>
        <fullName evidence="5">Nickel transport protein</fullName>
    </recommendedName>
</protein>
<dbReference type="Proteomes" id="UP000011744">
    <property type="component" value="Unassembled WGS sequence"/>
</dbReference>
<comment type="caution">
    <text evidence="3">The sequence shown here is derived from an EMBL/GenBank/DDBJ whole genome shotgun (WGS) entry which is preliminary data.</text>
</comment>
<feature type="chain" id="PRO_5004031471" description="Nickel transport protein" evidence="2">
    <location>
        <begin position="20"/>
        <end position="172"/>
    </location>
</feature>
<gene>
    <name evidence="3" type="ORF">H261_13424</name>
</gene>
<evidence type="ECO:0000256" key="1">
    <source>
        <dbReference type="SAM" id="Phobius"/>
    </source>
</evidence>
<evidence type="ECO:0000256" key="2">
    <source>
        <dbReference type="SAM" id="SignalP"/>
    </source>
</evidence>
<dbReference type="PATRIC" id="fig|1244869.3.peg.2706"/>
<sequence>MIRLLVILFTLLLAAPAGAHKLKVFASAEGTDIVGSAYFAGGDKAAGVPGRILGADGSLVAVFATAADGTFRQGVTARMDHIIAVESEDGHAARFTLPAAELPSSLPEGKAAAVSADTAALEAAVARQIRPLREQLDSYEERIRLHDLMGGIGTIFGLFGCWAWLQSRRRGP</sequence>
<keyword evidence="1" id="KW-1133">Transmembrane helix</keyword>
<evidence type="ECO:0008006" key="5">
    <source>
        <dbReference type="Google" id="ProtNLM"/>
    </source>
</evidence>
<name>M3AA44_9PROT</name>
<keyword evidence="4" id="KW-1185">Reference proteome</keyword>
<keyword evidence="1" id="KW-0472">Membrane</keyword>